<dbReference type="KEGG" id="mxe:MYXE_42470"/>
<dbReference type="SUPFAM" id="SSF53474">
    <property type="entry name" value="alpha/beta-Hydrolases"/>
    <property type="match status" value="1"/>
</dbReference>
<protein>
    <recommendedName>
        <fullName evidence="4">Alpha/beta hydrolase fold-3 domain-containing protein</fullName>
    </recommendedName>
</protein>
<accession>A0AAD1M312</accession>
<reference evidence="5 6" key="1">
    <citation type="submission" date="2019-12" db="EMBL/GenBank/DDBJ databases">
        <title>Complete genome sequence of Mycolicibacterium xenopi str. JCM15661T.</title>
        <authorList>
            <person name="Yoshida M."/>
            <person name="Fukano H."/>
            <person name="Asakura T."/>
            <person name="Hoshino Y."/>
        </authorList>
    </citation>
    <scope>NUCLEOTIDE SEQUENCE [LARGE SCALE GENOMIC DNA]</scope>
    <source>
        <strain evidence="5 6">JCM 15661T</strain>
    </source>
</reference>
<dbReference type="EMBL" id="AP022314">
    <property type="protein sequence ID" value="BBU24457.1"/>
    <property type="molecule type" value="Genomic_DNA"/>
</dbReference>
<dbReference type="Gene3D" id="3.40.50.1820">
    <property type="entry name" value="alpha/beta hydrolase"/>
    <property type="match status" value="1"/>
</dbReference>
<dbReference type="GO" id="GO:0004806">
    <property type="term" value="F:triacylglycerol lipase activity"/>
    <property type="evidence" value="ECO:0007669"/>
    <property type="project" value="TreeGrafter"/>
</dbReference>
<dbReference type="InterPro" id="IPR029058">
    <property type="entry name" value="AB_hydrolase_fold"/>
</dbReference>
<gene>
    <name evidence="5" type="ORF">MYXE_42470</name>
</gene>
<evidence type="ECO:0000256" key="3">
    <source>
        <dbReference type="PROSITE-ProRule" id="PRU10038"/>
    </source>
</evidence>
<evidence type="ECO:0000313" key="6">
    <source>
        <dbReference type="Proteomes" id="UP000464624"/>
    </source>
</evidence>
<dbReference type="AlphaFoldDB" id="A0AAD1M312"/>
<dbReference type="PROSITE" id="PS01174">
    <property type="entry name" value="LIPASE_GDXG_SER"/>
    <property type="match status" value="1"/>
</dbReference>
<evidence type="ECO:0000256" key="1">
    <source>
        <dbReference type="ARBA" id="ARBA00010515"/>
    </source>
</evidence>
<proteinExistence type="inferred from homology"/>
<keyword evidence="2" id="KW-0378">Hydrolase</keyword>
<evidence type="ECO:0000259" key="4">
    <source>
        <dbReference type="Pfam" id="PF07859"/>
    </source>
</evidence>
<name>A0AAD1M312_MYCXE</name>
<organism evidence="5 6">
    <name type="scientific">Mycobacterium xenopi</name>
    <dbReference type="NCBI Taxonomy" id="1789"/>
    <lineage>
        <taxon>Bacteria</taxon>
        <taxon>Bacillati</taxon>
        <taxon>Actinomycetota</taxon>
        <taxon>Actinomycetes</taxon>
        <taxon>Mycobacteriales</taxon>
        <taxon>Mycobacteriaceae</taxon>
        <taxon>Mycobacterium</taxon>
    </lineage>
</organism>
<dbReference type="InterPro" id="IPR050300">
    <property type="entry name" value="GDXG_lipolytic_enzyme"/>
</dbReference>
<feature type="active site" evidence="3">
    <location>
        <position position="153"/>
    </location>
</feature>
<dbReference type="PANTHER" id="PTHR48081:SF30">
    <property type="entry name" value="ACETYL-HYDROLASE LIPR-RELATED"/>
    <property type="match status" value="1"/>
</dbReference>
<dbReference type="InterPro" id="IPR033140">
    <property type="entry name" value="Lipase_GDXG_put_SER_AS"/>
</dbReference>
<dbReference type="PANTHER" id="PTHR48081">
    <property type="entry name" value="AB HYDROLASE SUPERFAMILY PROTEIN C4A8.06C"/>
    <property type="match status" value="1"/>
</dbReference>
<feature type="domain" description="Alpha/beta hydrolase fold-3" evidence="4">
    <location>
        <begin position="79"/>
        <end position="280"/>
    </location>
</feature>
<evidence type="ECO:0000256" key="2">
    <source>
        <dbReference type="ARBA" id="ARBA00022801"/>
    </source>
</evidence>
<dbReference type="Proteomes" id="UP000464624">
    <property type="component" value="Chromosome"/>
</dbReference>
<dbReference type="Pfam" id="PF07859">
    <property type="entry name" value="Abhydrolase_3"/>
    <property type="match status" value="1"/>
</dbReference>
<dbReference type="InterPro" id="IPR013094">
    <property type="entry name" value="AB_hydrolase_3"/>
</dbReference>
<sequence length="325" mass="35163">MLLAALARQTLRPIVRGIRPGARDDQIRRALAIVDRRTRYLHVPLSTPLRGASVHRVDLDTCEAEWIAAAHRAAVKRVILYFHGGGFVIGGPQTHRRLVSRLSAACGGTPVCSVEYRQLPDVPIADSVGDCVRAYQCLLRRYASSEIVLAGDSAGGHLALAVAVASRKLELPQPAGIFAISPWIDLAADAVHRCPNVGSDPYITPNMLSWIGHLHESRFGPLRTELCDSDCDLSGVAPTLIQVGGLEILVSDAEAFTARLVADGVPCQLQVYPGQMHVFHLLADVLPEARFAIHELALFVEASTRPHTAALRGQRKRLAQGTVIT</sequence>
<evidence type="ECO:0000313" key="5">
    <source>
        <dbReference type="EMBL" id="BBU24457.1"/>
    </source>
</evidence>
<comment type="similarity">
    <text evidence="1">Belongs to the 'GDXG' lipolytic enzyme family.</text>
</comment>